<dbReference type="InterPro" id="IPR017441">
    <property type="entry name" value="Protein_kinase_ATP_BS"/>
</dbReference>
<dbReference type="PROSITE" id="PS00107">
    <property type="entry name" value="PROTEIN_KINASE_ATP"/>
    <property type="match status" value="1"/>
</dbReference>
<name>A0A4Y2I254_ARAVE</name>
<accession>A0A4Y2I254</accession>
<keyword evidence="1" id="KW-0547">Nucleotide-binding</keyword>
<evidence type="ECO:0000256" key="1">
    <source>
        <dbReference type="PROSITE-ProRule" id="PRU10141"/>
    </source>
</evidence>
<evidence type="ECO:0008006" key="4">
    <source>
        <dbReference type="Google" id="ProtNLM"/>
    </source>
</evidence>
<keyword evidence="3" id="KW-1185">Reference proteome</keyword>
<keyword evidence="1" id="KW-0067">ATP-binding</keyword>
<dbReference type="Proteomes" id="UP000499080">
    <property type="component" value="Unassembled WGS sequence"/>
</dbReference>
<evidence type="ECO:0000313" key="3">
    <source>
        <dbReference type="Proteomes" id="UP000499080"/>
    </source>
</evidence>
<evidence type="ECO:0000313" key="2">
    <source>
        <dbReference type="EMBL" id="GBM71615.1"/>
    </source>
</evidence>
<protein>
    <recommendedName>
        <fullName evidence="4">Protein kinase domain-containing protein</fullName>
    </recommendedName>
</protein>
<dbReference type="GO" id="GO:0005524">
    <property type="term" value="F:ATP binding"/>
    <property type="evidence" value="ECO:0007669"/>
    <property type="project" value="UniProtKB-UniRule"/>
</dbReference>
<feature type="binding site" evidence="1">
    <location>
        <position position="107"/>
    </location>
    <ligand>
        <name>ATP</name>
        <dbReference type="ChEBI" id="CHEBI:30616"/>
    </ligand>
</feature>
<sequence length="129" mass="15138">MKYFLRTRNVQRGKIVFLKWLKHYVLGRHPNSRTCIWRKKLNDFARCGKINSGELEFVLKKFNVEISRSFKNVIPDWKMKTLKKLGEGTYGSALEFENADCSKRVMKIVKLSNETTSLYECIPEIASSR</sequence>
<reference evidence="2 3" key="1">
    <citation type="journal article" date="2019" name="Sci. Rep.">
        <title>Orb-weaving spider Araneus ventricosus genome elucidates the spidroin gene catalogue.</title>
        <authorList>
            <person name="Kono N."/>
            <person name="Nakamura H."/>
            <person name="Ohtoshi R."/>
            <person name="Moran D.A.P."/>
            <person name="Shinohara A."/>
            <person name="Yoshida Y."/>
            <person name="Fujiwara M."/>
            <person name="Mori M."/>
            <person name="Tomita M."/>
            <person name="Arakawa K."/>
        </authorList>
    </citation>
    <scope>NUCLEOTIDE SEQUENCE [LARGE SCALE GENOMIC DNA]</scope>
</reference>
<dbReference type="AlphaFoldDB" id="A0A4Y2I254"/>
<dbReference type="EMBL" id="BGPR01002323">
    <property type="protein sequence ID" value="GBM71615.1"/>
    <property type="molecule type" value="Genomic_DNA"/>
</dbReference>
<comment type="caution">
    <text evidence="2">The sequence shown here is derived from an EMBL/GenBank/DDBJ whole genome shotgun (WGS) entry which is preliminary data.</text>
</comment>
<gene>
    <name evidence="2" type="ORF">AVEN_259474_1</name>
</gene>
<organism evidence="2 3">
    <name type="scientific">Araneus ventricosus</name>
    <name type="common">Orbweaver spider</name>
    <name type="synonym">Epeira ventricosa</name>
    <dbReference type="NCBI Taxonomy" id="182803"/>
    <lineage>
        <taxon>Eukaryota</taxon>
        <taxon>Metazoa</taxon>
        <taxon>Ecdysozoa</taxon>
        <taxon>Arthropoda</taxon>
        <taxon>Chelicerata</taxon>
        <taxon>Arachnida</taxon>
        <taxon>Araneae</taxon>
        <taxon>Araneomorphae</taxon>
        <taxon>Entelegynae</taxon>
        <taxon>Araneoidea</taxon>
        <taxon>Araneidae</taxon>
        <taxon>Araneus</taxon>
    </lineage>
</organism>
<proteinExistence type="predicted"/>